<dbReference type="InterPro" id="IPR040322">
    <property type="entry name" value="TROVE2"/>
</dbReference>
<protein>
    <submittedName>
        <fullName evidence="9">TROVE domain-containing protein</fullName>
    </submittedName>
</protein>
<dbReference type="WBParaSite" id="PSAMB.scaffold2086size25545.g16291.t1">
    <property type="protein sequence ID" value="PSAMB.scaffold2086size25545.g16291.t1"/>
    <property type="gene ID" value="PSAMB.scaffold2086size25545.g16291"/>
</dbReference>
<dbReference type="Gene3D" id="3.40.50.410">
    <property type="entry name" value="von Willebrand factor, type A domain"/>
    <property type="match status" value="1"/>
</dbReference>
<dbReference type="InterPro" id="IPR008858">
    <property type="entry name" value="TROVE_dom"/>
</dbReference>
<feature type="domain" description="TROVE" evidence="7">
    <location>
        <begin position="40"/>
        <end position="131"/>
    </location>
</feature>
<keyword evidence="3" id="KW-0963">Cytoplasm</keyword>
<evidence type="ECO:0000313" key="8">
    <source>
        <dbReference type="Proteomes" id="UP000887566"/>
    </source>
</evidence>
<dbReference type="Pfam" id="PF05731">
    <property type="entry name" value="TROVE"/>
    <property type="match status" value="1"/>
</dbReference>
<dbReference type="GO" id="GO:0046872">
    <property type="term" value="F:metal ion binding"/>
    <property type="evidence" value="ECO:0007669"/>
    <property type="project" value="UniProtKB-KW"/>
</dbReference>
<evidence type="ECO:0000313" key="9">
    <source>
        <dbReference type="WBParaSite" id="PSAMB.scaffold2086size25545.g16291.t1"/>
    </source>
</evidence>
<dbReference type="Proteomes" id="UP000887566">
    <property type="component" value="Unplaced"/>
</dbReference>
<dbReference type="GO" id="GO:0003723">
    <property type="term" value="F:RNA binding"/>
    <property type="evidence" value="ECO:0007669"/>
    <property type="project" value="UniProtKB-KW"/>
</dbReference>
<keyword evidence="8" id="KW-1185">Reference proteome</keyword>
<dbReference type="InterPro" id="IPR037214">
    <property type="entry name" value="TROVE_dom_sf"/>
</dbReference>
<proteinExistence type="inferred from homology"/>
<evidence type="ECO:0000256" key="5">
    <source>
        <dbReference type="ARBA" id="ARBA00022884"/>
    </source>
</evidence>
<evidence type="ECO:0000256" key="2">
    <source>
        <dbReference type="ARBA" id="ARBA00007814"/>
    </source>
</evidence>
<dbReference type="GO" id="GO:1990904">
    <property type="term" value="C:ribonucleoprotein complex"/>
    <property type="evidence" value="ECO:0007669"/>
    <property type="project" value="UniProtKB-KW"/>
</dbReference>
<comment type="subcellular location">
    <subcellularLocation>
        <location evidence="1">Cytoplasm</location>
    </subcellularLocation>
</comment>
<evidence type="ECO:0000259" key="7">
    <source>
        <dbReference type="PROSITE" id="PS50988"/>
    </source>
</evidence>
<keyword evidence="5" id="KW-0694">RNA-binding</keyword>
<accession>A0A914VJE3</accession>
<reference evidence="9" key="1">
    <citation type="submission" date="2022-11" db="UniProtKB">
        <authorList>
            <consortium name="WormBaseParasite"/>
        </authorList>
    </citation>
    <scope>IDENTIFICATION</scope>
</reference>
<dbReference type="GO" id="GO:0005737">
    <property type="term" value="C:cytoplasm"/>
    <property type="evidence" value="ECO:0007669"/>
    <property type="project" value="UniProtKB-SubCell"/>
</dbReference>
<keyword evidence="4" id="KW-0479">Metal-binding</keyword>
<dbReference type="PANTHER" id="PTHR14202:SF0">
    <property type="entry name" value="RNA-BINDING PROTEIN RO60"/>
    <property type="match status" value="1"/>
</dbReference>
<evidence type="ECO:0000256" key="3">
    <source>
        <dbReference type="ARBA" id="ARBA00022490"/>
    </source>
</evidence>
<keyword evidence="6" id="KW-0687">Ribonucleoprotein</keyword>
<dbReference type="AlphaFoldDB" id="A0A914VJE3"/>
<dbReference type="PROSITE" id="PS50988">
    <property type="entry name" value="TROVE"/>
    <property type="match status" value="1"/>
</dbReference>
<name>A0A914VJE3_9BILA</name>
<organism evidence="8 9">
    <name type="scientific">Plectus sambesii</name>
    <dbReference type="NCBI Taxonomy" id="2011161"/>
    <lineage>
        <taxon>Eukaryota</taxon>
        <taxon>Metazoa</taxon>
        <taxon>Ecdysozoa</taxon>
        <taxon>Nematoda</taxon>
        <taxon>Chromadorea</taxon>
        <taxon>Plectida</taxon>
        <taxon>Plectina</taxon>
        <taxon>Plectoidea</taxon>
        <taxon>Plectidae</taxon>
        <taxon>Plectus</taxon>
    </lineage>
</organism>
<comment type="similarity">
    <text evidence="2">Belongs to the Ro 60 kDa family.</text>
</comment>
<dbReference type="InterPro" id="IPR036465">
    <property type="entry name" value="vWFA_dom_sf"/>
</dbReference>
<evidence type="ECO:0000256" key="6">
    <source>
        <dbReference type="ARBA" id="ARBA00023274"/>
    </source>
</evidence>
<sequence length="131" mass="14675">MTTMDVEEQLQRMNLTSLDQLGVAMQSQPSQRENLREDQIENSEGGYVWAVNDLNRVRRFLILGTTGGSFYASEKTLTMENAKALIDIIEKGNGALILREIVEISLDGRAPNQNSTLFALALCARSRNHNF</sequence>
<evidence type="ECO:0000256" key="4">
    <source>
        <dbReference type="ARBA" id="ARBA00022723"/>
    </source>
</evidence>
<dbReference type="SUPFAM" id="SSF140864">
    <property type="entry name" value="TROVE domain-like"/>
    <property type="match status" value="1"/>
</dbReference>
<dbReference type="PANTHER" id="PTHR14202">
    <property type="entry name" value="60 KDA RIBONUCLEOPROTEIN SSA/RO"/>
    <property type="match status" value="1"/>
</dbReference>
<evidence type="ECO:0000256" key="1">
    <source>
        <dbReference type="ARBA" id="ARBA00004496"/>
    </source>
</evidence>